<feature type="region of interest" description="Disordered" evidence="1">
    <location>
        <begin position="146"/>
        <end position="177"/>
    </location>
</feature>
<feature type="region of interest" description="Disordered" evidence="1">
    <location>
        <begin position="202"/>
        <end position="221"/>
    </location>
</feature>
<protein>
    <submittedName>
        <fullName evidence="2">Uncharacterized protein</fullName>
    </submittedName>
</protein>
<evidence type="ECO:0000313" key="3">
    <source>
        <dbReference type="Proteomes" id="UP000626109"/>
    </source>
</evidence>
<accession>A0A813L8C0</accession>
<gene>
    <name evidence="2" type="ORF">PGLA2088_LOCUS41994</name>
</gene>
<feature type="compositionally biased region" description="Basic and acidic residues" evidence="1">
    <location>
        <begin position="146"/>
        <end position="164"/>
    </location>
</feature>
<evidence type="ECO:0000256" key="1">
    <source>
        <dbReference type="SAM" id="MobiDB-lite"/>
    </source>
</evidence>
<organism evidence="2 3">
    <name type="scientific">Polarella glacialis</name>
    <name type="common">Dinoflagellate</name>
    <dbReference type="NCBI Taxonomy" id="89957"/>
    <lineage>
        <taxon>Eukaryota</taxon>
        <taxon>Sar</taxon>
        <taxon>Alveolata</taxon>
        <taxon>Dinophyceae</taxon>
        <taxon>Suessiales</taxon>
        <taxon>Suessiaceae</taxon>
        <taxon>Polarella</taxon>
    </lineage>
</organism>
<feature type="non-terminal residue" evidence="2">
    <location>
        <position position="1"/>
    </location>
</feature>
<reference evidence="2" key="1">
    <citation type="submission" date="2021-02" db="EMBL/GenBank/DDBJ databases">
        <authorList>
            <person name="Dougan E. K."/>
            <person name="Rhodes N."/>
            <person name="Thang M."/>
            <person name="Chan C."/>
        </authorList>
    </citation>
    <scope>NUCLEOTIDE SEQUENCE</scope>
</reference>
<dbReference type="Proteomes" id="UP000626109">
    <property type="component" value="Unassembled WGS sequence"/>
</dbReference>
<dbReference type="EMBL" id="CAJNNW010034084">
    <property type="protein sequence ID" value="CAE8721540.1"/>
    <property type="molecule type" value="Genomic_DNA"/>
</dbReference>
<comment type="caution">
    <text evidence="2">The sequence shown here is derived from an EMBL/GenBank/DDBJ whole genome shotgun (WGS) entry which is preliminary data.</text>
</comment>
<feature type="compositionally biased region" description="Low complexity" evidence="1">
    <location>
        <begin position="207"/>
        <end position="221"/>
    </location>
</feature>
<name>A0A813L8C0_POLGL</name>
<proteinExistence type="predicted"/>
<sequence>MGTVTSSAAEKECGHLGSLPPFPSPDSAPGLVPPICPKATFLGPWGPGRRAAPPIAVARGVASATRKLEAEANTVIALVDYPEDSPIFEGNLGPGQAEAKSVASHMKKLAASTHKEAWSKLKKEFLVQCQMWEGAALMQAARDAAKSKRRSVDSSETTDSERLTEGQWEQPPQAQPSEAVLLRREMERVLENCLLPPAAAVVREGRAGTPSSATTTPSSAADELQAILQKEAEAEADGAREALLSKSVLE</sequence>
<evidence type="ECO:0000313" key="2">
    <source>
        <dbReference type="EMBL" id="CAE8721540.1"/>
    </source>
</evidence>
<dbReference type="AlphaFoldDB" id="A0A813L8C0"/>